<keyword evidence="1" id="KW-0472">Membrane</keyword>
<organism evidence="2 3">
    <name type="scientific">Lederbergia wuyishanensis</name>
    <dbReference type="NCBI Taxonomy" id="1347903"/>
    <lineage>
        <taxon>Bacteria</taxon>
        <taxon>Bacillati</taxon>
        <taxon>Bacillota</taxon>
        <taxon>Bacilli</taxon>
        <taxon>Bacillales</taxon>
        <taxon>Bacillaceae</taxon>
        <taxon>Lederbergia</taxon>
    </lineage>
</organism>
<dbReference type="RefSeq" id="WP_244682319.1">
    <property type="nucleotide sequence ID" value="NZ_JALIRM010000010.1"/>
</dbReference>
<reference evidence="2 3" key="1">
    <citation type="submission" date="2023-07" db="EMBL/GenBank/DDBJ databases">
        <title>Genomic Encyclopedia of Type Strains, Phase IV (KMG-IV): sequencing the most valuable type-strain genomes for metagenomic binning, comparative biology and taxonomic classification.</title>
        <authorList>
            <person name="Goeker M."/>
        </authorList>
    </citation>
    <scope>NUCLEOTIDE SEQUENCE [LARGE SCALE GENOMIC DNA]</scope>
    <source>
        <strain evidence="2 3">DSM 27848</strain>
    </source>
</reference>
<evidence type="ECO:0000313" key="3">
    <source>
        <dbReference type="Proteomes" id="UP001232343"/>
    </source>
</evidence>
<evidence type="ECO:0000313" key="2">
    <source>
        <dbReference type="EMBL" id="MDQ0343852.1"/>
    </source>
</evidence>
<protein>
    <submittedName>
        <fullName evidence="2">Uncharacterized protein</fullName>
    </submittedName>
</protein>
<sequence>MKNIKGLSVKIIVSLLIISLFYNFKLMQSTKKLNEELIINYETKLNSINTELYSVLKTMNLSISNNKIYVGETGIVKDYYERDLREISITFVDLSRLNNTTYSNADLKEIDISSLRNTLSSYSEFLDLLYKRHEKSRNKSEQYIDLNSNDLEGITIIKDSMEDLLNVITSTQGNKDRLINIMQELTNYSKSKEFEEKRLKIKELTKSLSQG</sequence>
<dbReference type="EMBL" id="JAUSUO010000007">
    <property type="protein sequence ID" value="MDQ0343852.1"/>
    <property type="molecule type" value="Genomic_DNA"/>
</dbReference>
<proteinExistence type="predicted"/>
<feature type="transmembrane region" description="Helical" evidence="1">
    <location>
        <begin position="6"/>
        <end position="24"/>
    </location>
</feature>
<keyword evidence="3" id="KW-1185">Reference proteome</keyword>
<keyword evidence="1" id="KW-0812">Transmembrane</keyword>
<keyword evidence="1" id="KW-1133">Transmembrane helix</keyword>
<name>A0ABU0D608_9BACI</name>
<evidence type="ECO:0000256" key="1">
    <source>
        <dbReference type="SAM" id="Phobius"/>
    </source>
</evidence>
<gene>
    <name evidence="2" type="ORF">J2S14_002687</name>
</gene>
<comment type="caution">
    <text evidence="2">The sequence shown here is derived from an EMBL/GenBank/DDBJ whole genome shotgun (WGS) entry which is preliminary data.</text>
</comment>
<accession>A0ABU0D608</accession>
<dbReference type="Proteomes" id="UP001232343">
    <property type="component" value="Unassembled WGS sequence"/>
</dbReference>